<dbReference type="SMART" id="SM00327">
    <property type="entry name" value="VWA"/>
    <property type="match status" value="1"/>
</dbReference>
<protein>
    <recommendedName>
        <fullName evidence="4">VWFA domain-containing protein</fullName>
    </recommendedName>
</protein>
<dbReference type="GO" id="GO:0036435">
    <property type="term" value="F:K48-linked polyubiquitin modification-dependent protein binding"/>
    <property type="evidence" value="ECO:0007669"/>
    <property type="project" value="UniProtKB-ARBA"/>
</dbReference>
<feature type="compositionally biased region" description="Basic and acidic residues" evidence="3">
    <location>
        <begin position="237"/>
        <end position="275"/>
    </location>
</feature>
<comment type="similarity">
    <text evidence="1">Belongs to the proteasome subunit S5A family.</text>
</comment>
<evidence type="ECO:0000256" key="3">
    <source>
        <dbReference type="SAM" id="MobiDB-lite"/>
    </source>
</evidence>
<dbReference type="Gene3D" id="1.10.287.3990">
    <property type="match status" value="1"/>
</dbReference>
<evidence type="ECO:0000313" key="6">
    <source>
        <dbReference type="Proteomes" id="UP000799302"/>
    </source>
</evidence>
<dbReference type="AlphaFoldDB" id="A0A6A6UQP6"/>
<dbReference type="Proteomes" id="UP000799302">
    <property type="component" value="Unassembled WGS sequence"/>
</dbReference>
<dbReference type="PANTHER" id="PTHR10223">
    <property type="entry name" value="26S PROTEASOME NON-ATPASE REGULATORY SUBUNIT 4"/>
    <property type="match status" value="1"/>
</dbReference>
<feature type="region of interest" description="Disordered" evidence="3">
    <location>
        <begin position="237"/>
        <end position="300"/>
    </location>
</feature>
<dbReference type="PANTHER" id="PTHR10223:SF0">
    <property type="entry name" value="26S PROTEASOME NON-ATPASE REGULATORY SUBUNIT 4"/>
    <property type="match status" value="1"/>
</dbReference>
<dbReference type="GO" id="GO:0005634">
    <property type="term" value="C:nucleus"/>
    <property type="evidence" value="ECO:0007669"/>
    <property type="project" value="TreeGrafter"/>
</dbReference>
<dbReference type="OrthoDB" id="1731724at2759"/>
<dbReference type="GO" id="GO:0005829">
    <property type="term" value="C:cytosol"/>
    <property type="evidence" value="ECO:0007669"/>
    <property type="project" value="TreeGrafter"/>
</dbReference>
<dbReference type="CDD" id="cd01452">
    <property type="entry name" value="VWA_26S_proteasome_subunit"/>
    <property type="match status" value="1"/>
</dbReference>
<accession>A0A6A6UQP6</accession>
<dbReference type="InterPro" id="IPR003903">
    <property type="entry name" value="UIM_dom"/>
</dbReference>
<reference evidence="5" key="1">
    <citation type="journal article" date="2020" name="Stud. Mycol.">
        <title>101 Dothideomycetes genomes: a test case for predicting lifestyles and emergence of pathogens.</title>
        <authorList>
            <person name="Haridas S."/>
            <person name="Albert R."/>
            <person name="Binder M."/>
            <person name="Bloem J."/>
            <person name="Labutti K."/>
            <person name="Salamov A."/>
            <person name="Andreopoulos B."/>
            <person name="Baker S."/>
            <person name="Barry K."/>
            <person name="Bills G."/>
            <person name="Bluhm B."/>
            <person name="Cannon C."/>
            <person name="Castanera R."/>
            <person name="Culley D."/>
            <person name="Daum C."/>
            <person name="Ezra D."/>
            <person name="Gonzalez J."/>
            <person name="Henrissat B."/>
            <person name="Kuo A."/>
            <person name="Liang C."/>
            <person name="Lipzen A."/>
            <person name="Lutzoni F."/>
            <person name="Magnuson J."/>
            <person name="Mondo S."/>
            <person name="Nolan M."/>
            <person name="Ohm R."/>
            <person name="Pangilinan J."/>
            <person name="Park H.-J."/>
            <person name="Ramirez L."/>
            <person name="Alfaro M."/>
            <person name="Sun H."/>
            <person name="Tritt A."/>
            <person name="Yoshinaga Y."/>
            <person name="Zwiers L.-H."/>
            <person name="Turgeon B."/>
            <person name="Goodwin S."/>
            <person name="Spatafora J."/>
            <person name="Crous P."/>
            <person name="Grigoriev I."/>
        </authorList>
    </citation>
    <scope>NUCLEOTIDE SEQUENCE</scope>
    <source>
        <strain evidence="5">CBS 115976</strain>
    </source>
</reference>
<evidence type="ECO:0000259" key="4">
    <source>
        <dbReference type="PROSITE" id="PS50234"/>
    </source>
</evidence>
<proteinExistence type="inferred from homology"/>
<dbReference type="InterPro" id="IPR036465">
    <property type="entry name" value="vWFA_dom_sf"/>
</dbReference>
<dbReference type="PROSITE" id="PS50234">
    <property type="entry name" value="VWFA"/>
    <property type="match status" value="1"/>
</dbReference>
<evidence type="ECO:0000256" key="1">
    <source>
        <dbReference type="ARBA" id="ARBA00005574"/>
    </source>
</evidence>
<gene>
    <name evidence="5" type="ORF">BT63DRAFT_381298</name>
</gene>
<dbReference type="Pfam" id="PF13519">
    <property type="entry name" value="VWA_2"/>
    <property type="match status" value="1"/>
</dbReference>
<dbReference type="GO" id="GO:0008540">
    <property type="term" value="C:proteasome regulatory particle, base subcomplex"/>
    <property type="evidence" value="ECO:0007669"/>
    <property type="project" value="TreeGrafter"/>
</dbReference>
<name>A0A6A6UQP6_9PEZI</name>
<dbReference type="SUPFAM" id="SSF53300">
    <property type="entry name" value="vWA-like"/>
    <property type="match status" value="1"/>
</dbReference>
<evidence type="ECO:0000313" key="5">
    <source>
        <dbReference type="EMBL" id="KAF2674619.1"/>
    </source>
</evidence>
<dbReference type="PROSITE" id="PS50330">
    <property type="entry name" value="UIM"/>
    <property type="match status" value="1"/>
</dbReference>
<organism evidence="5 6">
    <name type="scientific">Microthyrium microscopicum</name>
    <dbReference type="NCBI Taxonomy" id="703497"/>
    <lineage>
        <taxon>Eukaryota</taxon>
        <taxon>Fungi</taxon>
        <taxon>Dikarya</taxon>
        <taxon>Ascomycota</taxon>
        <taxon>Pezizomycotina</taxon>
        <taxon>Dothideomycetes</taxon>
        <taxon>Dothideomycetes incertae sedis</taxon>
        <taxon>Microthyriales</taxon>
        <taxon>Microthyriaceae</taxon>
        <taxon>Microthyrium</taxon>
    </lineage>
</organism>
<keyword evidence="2" id="KW-0647">Proteasome</keyword>
<dbReference type="InterPro" id="IPR027040">
    <property type="entry name" value="PSMD4"/>
</dbReference>
<keyword evidence="6" id="KW-1185">Reference proteome</keyword>
<dbReference type="EMBL" id="MU004230">
    <property type="protein sequence ID" value="KAF2674619.1"/>
    <property type="molecule type" value="Genomic_DNA"/>
</dbReference>
<feature type="compositionally biased region" description="Basic and acidic residues" evidence="3">
    <location>
        <begin position="286"/>
        <end position="300"/>
    </location>
</feature>
<dbReference type="Gene3D" id="3.40.50.410">
    <property type="entry name" value="von Willebrand factor, type A domain"/>
    <property type="match status" value="1"/>
</dbReference>
<evidence type="ECO:0000256" key="2">
    <source>
        <dbReference type="ARBA" id="ARBA00022942"/>
    </source>
</evidence>
<dbReference type="InterPro" id="IPR002035">
    <property type="entry name" value="VWF_A"/>
</dbReference>
<dbReference type="FunFam" id="1.10.287.3990:FF:000001">
    <property type="entry name" value="26S proteasome regulatory subunit S5A"/>
    <property type="match status" value="1"/>
</dbReference>
<dbReference type="GO" id="GO:0043161">
    <property type="term" value="P:proteasome-mediated ubiquitin-dependent protein catabolic process"/>
    <property type="evidence" value="ECO:0007669"/>
    <property type="project" value="TreeGrafter"/>
</dbReference>
<dbReference type="FunFam" id="3.40.50.410:FF:000005">
    <property type="entry name" value="26S proteasome non-ATPase regulatory subunit 4"/>
    <property type="match status" value="1"/>
</dbReference>
<sequence length="300" mass="32145">MVLEATMIVVDNSESSRNGDYAPTRFGAQADAVNLIYNAKTNANPESSVGLMSMGGHGPEVLTTLTTDMGKILDGMHRTKIKGKAHFSTGINIAALALKHRGNKSQRQRIIVFSCSPISEDEKSLVKLAKRMKKNNISIDIISFGQPDEEDQQKLTAFNEAVKNAEGSYLGIIPPSPNLLSDQLLSTPLLANEGIGGNTGAGGSGGDTSMGDGGNGFEFGVNPEVDPELALALRMSYEEEKARQEKEKKAQEKEDKEKLGAIPEGDEKTPLLSEEKDSEEAGGSKTADKKKDDDDKMDTA</sequence>
<feature type="domain" description="VWFA" evidence="4">
    <location>
        <begin position="5"/>
        <end position="189"/>
    </location>
</feature>